<reference evidence="1" key="1">
    <citation type="journal article" date="2020" name="Nature">
        <title>Giant virus diversity and host interactions through global metagenomics.</title>
        <authorList>
            <person name="Schulz F."/>
            <person name="Roux S."/>
            <person name="Paez-Espino D."/>
            <person name="Jungbluth S."/>
            <person name="Walsh D.A."/>
            <person name="Denef V.J."/>
            <person name="McMahon K.D."/>
            <person name="Konstantinidis K.T."/>
            <person name="Eloe-Fadrosh E.A."/>
            <person name="Kyrpides N.C."/>
            <person name="Woyke T."/>
        </authorList>
    </citation>
    <scope>NUCLEOTIDE SEQUENCE</scope>
    <source>
        <strain evidence="1">GVMAG-M-3300023174-130</strain>
    </source>
</reference>
<name>A0A6C0D811_9ZZZZ</name>
<accession>A0A6C0D811</accession>
<proteinExistence type="predicted"/>
<organism evidence="1">
    <name type="scientific">viral metagenome</name>
    <dbReference type="NCBI Taxonomy" id="1070528"/>
    <lineage>
        <taxon>unclassified sequences</taxon>
        <taxon>metagenomes</taxon>
        <taxon>organismal metagenomes</taxon>
    </lineage>
</organism>
<dbReference type="EMBL" id="MN739548">
    <property type="protein sequence ID" value="QHT12573.1"/>
    <property type="molecule type" value="Genomic_DNA"/>
</dbReference>
<dbReference type="AlphaFoldDB" id="A0A6C0D811"/>
<sequence length="132" mass="14309">MSSEYTYTSVFFIPGRRAGNVRQIVNDSPSCDKATGIISKCPSPINSKIVKNSNSDVIPGTTQRERAVNAIRCGRGGKVVFGNPVVLPSGKIAYPNNNIASNINILNSYSQPKTGKVPQMYPVCPFVSRNKF</sequence>
<protein>
    <submittedName>
        <fullName evidence="1">Uncharacterized protein</fullName>
    </submittedName>
</protein>
<evidence type="ECO:0000313" key="1">
    <source>
        <dbReference type="EMBL" id="QHT12573.1"/>
    </source>
</evidence>